<reference evidence="7 8" key="1">
    <citation type="submission" date="2015-11" db="EMBL/GenBank/DDBJ databases">
        <title>Draft genome sequence of Paramesorhizobium deserti A-3-E, a strain highly resistant to diverse beta-lactam antibiotics.</title>
        <authorList>
            <person name="Lv R."/>
            <person name="Yang X."/>
            <person name="Fang N."/>
            <person name="Guo J."/>
            <person name="Luo X."/>
            <person name="Peng F."/>
            <person name="Yang R."/>
            <person name="Cui Y."/>
            <person name="Fang C."/>
            <person name="Song Y."/>
        </authorList>
    </citation>
    <scope>NUCLEOTIDE SEQUENCE [LARGE SCALE GENOMIC DNA]</scope>
    <source>
        <strain evidence="7 8">A-3-E</strain>
    </source>
</reference>
<proteinExistence type="inferred from homology"/>
<evidence type="ECO:0000256" key="4">
    <source>
        <dbReference type="ARBA" id="ARBA00022692"/>
    </source>
</evidence>
<dbReference type="GO" id="GO:0005886">
    <property type="term" value="C:plasma membrane"/>
    <property type="evidence" value="ECO:0007669"/>
    <property type="project" value="UniProtKB-SubCell"/>
</dbReference>
<accession>A0A135HQ27</accession>
<comment type="caution">
    <text evidence="7">The sequence shown here is derived from an EMBL/GenBank/DDBJ whole genome shotgun (WGS) entry which is preliminary data.</text>
</comment>
<comment type="similarity">
    <text evidence="2">Belongs to the VirD4/TraG family.</text>
</comment>
<evidence type="ECO:0000256" key="1">
    <source>
        <dbReference type="ARBA" id="ARBA00004651"/>
    </source>
</evidence>
<keyword evidence="3" id="KW-1003">Cell membrane</keyword>
<gene>
    <name evidence="7" type="ORF">ATN84_18620</name>
</gene>
<keyword evidence="5" id="KW-1133">Transmembrane helix</keyword>
<dbReference type="InterPro" id="IPR003688">
    <property type="entry name" value="TraG/VirD4"/>
</dbReference>
<dbReference type="PANTHER" id="PTHR37937:SF1">
    <property type="entry name" value="CONJUGATIVE TRANSFER: DNA TRANSPORT"/>
    <property type="match status" value="1"/>
</dbReference>
<evidence type="ECO:0000313" key="7">
    <source>
        <dbReference type="EMBL" id="KXF75286.1"/>
    </source>
</evidence>
<keyword evidence="4" id="KW-0812">Transmembrane</keyword>
<evidence type="ECO:0008006" key="9">
    <source>
        <dbReference type="Google" id="ProtNLM"/>
    </source>
</evidence>
<dbReference type="SUPFAM" id="SSF52540">
    <property type="entry name" value="P-loop containing nucleoside triphosphate hydrolases"/>
    <property type="match status" value="1"/>
</dbReference>
<comment type="subcellular location">
    <subcellularLocation>
        <location evidence="1">Cell membrane</location>
        <topology evidence="1">Multi-pass membrane protein</topology>
    </subcellularLocation>
</comment>
<dbReference type="Proteomes" id="UP000070107">
    <property type="component" value="Unassembled WGS sequence"/>
</dbReference>
<organism evidence="7 8">
    <name type="scientific">Paramesorhizobium deserti</name>
    <dbReference type="NCBI Taxonomy" id="1494590"/>
    <lineage>
        <taxon>Bacteria</taxon>
        <taxon>Pseudomonadati</taxon>
        <taxon>Pseudomonadota</taxon>
        <taxon>Alphaproteobacteria</taxon>
        <taxon>Hyphomicrobiales</taxon>
        <taxon>Phyllobacteriaceae</taxon>
        <taxon>Paramesorhizobium</taxon>
    </lineage>
</organism>
<dbReference type="InterPro" id="IPR027417">
    <property type="entry name" value="P-loop_NTPase"/>
</dbReference>
<name>A0A135HQ27_9HYPH</name>
<evidence type="ECO:0000256" key="2">
    <source>
        <dbReference type="ARBA" id="ARBA00008806"/>
    </source>
</evidence>
<evidence type="ECO:0000313" key="8">
    <source>
        <dbReference type="Proteomes" id="UP000070107"/>
    </source>
</evidence>
<evidence type="ECO:0000256" key="3">
    <source>
        <dbReference type="ARBA" id="ARBA00022475"/>
    </source>
</evidence>
<keyword evidence="6" id="KW-0472">Membrane</keyword>
<dbReference type="PANTHER" id="PTHR37937">
    <property type="entry name" value="CONJUGATIVE TRANSFER: DNA TRANSPORT"/>
    <property type="match status" value="1"/>
</dbReference>
<dbReference type="InterPro" id="IPR051539">
    <property type="entry name" value="T4SS-coupling_protein"/>
</dbReference>
<dbReference type="Gene3D" id="3.40.50.300">
    <property type="entry name" value="P-loop containing nucleotide triphosphate hydrolases"/>
    <property type="match status" value="1"/>
</dbReference>
<dbReference type="EMBL" id="LNTU01000038">
    <property type="protein sequence ID" value="KXF75286.1"/>
    <property type="molecule type" value="Genomic_DNA"/>
</dbReference>
<evidence type="ECO:0000256" key="5">
    <source>
        <dbReference type="ARBA" id="ARBA00022989"/>
    </source>
</evidence>
<dbReference type="AlphaFoldDB" id="A0A135HQ27"/>
<sequence>MPNADRKCLGVTYLRILETARDAGQKYGIALTMIFQPIGQMREAYGGRDATSKWLESASWISFAAINDPDTADYISKRCGDTTVEVDQTNHPTGMKELSRSRSRQLSRRPLIMPHEVLRMRSDEQIVFTAGNPPLRCGRAIWFRRADMKACVGTNRFHKGGAPPDQVQRASP</sequence>
<evidence type="ECO:0000256" key="6">
    <source>
        <dbReference type="ARBA" id="ARBA00023136"/>
    </source>
</evidence>
<dbReference type="Pfam" id="PF02534">
    <property type="entry name" value="T4SS-DNA_transf"/>
    <property type="match status" value="1"/>
</dbReference>
<keyword evidence="8" id="KW-1185">Reference proteome</keyword>
<protein>
    <recommendedName>
        <fullName evidence="9">TraD/TraG TraM recognition site domain-containing protein</fullName>
    </recommendedName>
</protein>
<dbReference type="STRING" id="1494590.ATN84_18620"/>